<dbReference type="InterPro" id="IPR041673">
    <property type="entry name" value="TetR_C_23"/>
</dbReference>
<evidence type="ECO:0000313" key="2">
    <source>
        <dbReference type="EMBL" id="MCA6073548.1"/>
    </source>
</evidence>
<proteinExistence type="predicted"/>
<dbReference type="SUPFAM" id="SSF48498">
    <property type="entry name" value="Tetracyclin repressor-like, C-terminal domain"/>
    <property type="match status" value="1"/>
</dbReference>
<name>A0A9X1KUI6_9BACT</name>
<reference evidence="2" key="1">
    <citation type="submission" date="2021-09" db="EMBL/GenBank/DDBJ databases">
        <title>Fulvivirga sp. isolated from coastal sediment.</title>
        <authorList>
            <person name="Yu H."/>
        </authorList>
    </citation>
    <scope>NUCLEOTIDE SEQUENCE</scope>
    <source>
        <strain evidence="2">1062</strain>
    </source>
</reference>
<dbReference type="RefSeq" id="WP_225696663.1">
    <property type="nucleotide sequence ID" value="NZ_JAIXNE010000001.1"/>
</dbReference>
<evidence type="ECO:0000259" key="1">
    <source>
        <dbReference type="Pfam" id="PF17931"/>
    </source>
</evidence>
<keyword evidence="3" id="KW-1185">Reference proteome</keyword>
<dbReference type="Gene3D" id="1.10.357.10">
    <property type="entry name" value="Tetracycline Repressor, domain 2"/>
    <property type="match status" value="1"/>
</dbReference>
<dbReference type="EMBL" id="JAIXNE010000001">
    <property type="protein sequence ID" value="MCA6073548.1"/>
    <property type="molecule type" value="Genomic_DNA"/>
</dbReference>
<sequence>MAQAKTAKSRSKKTETSNREKIISAYKEKVLLEGHAPHTVFQFMHALKMKESDFYTYFGSFKALDRAIWSDYFRITVDTLRQDEAYMTFSSREKLLSFYFTLMEVLKNDRSFVMSTLELPSKSEITPSVLRGFREEFLDFVQEIINEGRETEEIKDRRYLSDRYKDGIWVQTMFILHFWMNDESEGFVKTDAAIEKAVNLSYELMGAGPLDKLFDFAKFLYQNRP</sequence>
<dbReference type="Proteomes" id="UP001139409">
    <property type="component" value="Unassembled WGS sequence"/>
</dbReference>
<dbReference type="Pfam" id="PF17931">
    <property type="entry name" value="TetR_C_23"/>
    <property type="match status" value="1"/>
</dbReference>
<comment type="caution">
    <text evidence="2">The sequence shown here is derived from an EMBL/GenBank/DDBJ whole genome shotgun (WGS) entry which is preliminary data.</text>
</comment>
<organism evidence="2 3">
    <name type="scientific">Fulvivirga sedimenti</name>
    <dbReference type="NCBI Taxonomy" id="2879465"/>
    <lineage>
        <taxon>Bacteria</taxon>
        <taxon>Pseudomonadati</taxon>
        <taxon>Bacteroidota</taxon>
        <taxon>Cytophagia</taxon>
        <taxon>Cytophagales</taxon>
        <taxon>Fulvivirgaceae</taxon>
        <taxon>Fulvivirga</taxon>
    </lineage>
</organism>
<gene>
    <name evidence="2" type="ORF">LDX50_01655</name>
</gene>
<dbReference type="AlphaFoldDB" id="A0A9X1KUI6"/>
<feature type="domain" description="Tetracyclin repressor-like C-terminal" evidence="1">
    <location>
        <begin position="94"/>
        <end position="220"/>
    </location>
</feature>
<dbReference type="InterPro" id="IPR036271">
    <property type="entry name" value="Tet_transcr_reg_TetR-rel_C_sf"/>
</dbReference>
<protein>
    <submittedName>
        <fullName evidence="2">TetR/AcrR family transcriptional regulator</fullName>
    </submittedName>
</protein>
<accession>A0A9X1KUI6</accession>
<evidence type="ECO:0000313" key="3">
    <source>
        <dbReference type="Proteomes" id="UP001139409"/>
    </source>
</evidence>